<accession>A0ABR2K795</accession>
<evidence type="ECO:0000313" key="1">
    <source>
        <dbReference type="EMBL" id="KAK8886367.1"/>
    </source>
</evidence>
<sequence length="75" mass="8113">MKQFKPAISIKKRNRSSLLCFGCSEGEGINQNTGVCGRSKCKCVKCQAGQGFDPVTNQCTVCKDGEGIHSLKVLF</sequence>
<dbReference type="Proteomes" id="UP001470230">
    <property type="component" value="Unassembled WGS sequence"/>
</dbReference>
<dbReference type="EMBL" id="JAPFFF010000007">
    <property type="protein sequence ID" value="KAK8886367.1"/>
    <property type="molecule type" value="Genomic_DNA"/>
</dbReference>
<organism evidence="1 2">
    <name type="scientific">Tritrichomonas musculus</name>
    <dbReference type="NCBI Taxonomy" id="1915356"/>
    <lineage>
        <taxon>Eukaryota</taxon>
        <taxon>Metamonada</taxon>
        <taxon>Parabasalia</taxon>
        <taxon>Tritrichomonadida</taxon>
        <taxon>Tritrichomonadidae</taxon>
        <taxon>Tritrichomonas</taxon>
    </lineage>
</organism>
<name>A0ABR2K795_9EUKA</name>
<reference evidence="1 2" key="1">
    <citation type="submission" date="2024-04" db="EMBL/GenBank/DDBJ databases">
        <title>Tritrichomonas musculus Genome.</title>
        <authorList>
            <person name="Alves-Ferreira E."/>
            <person name="Grigg M."/>
            <person name="Lorenzi H."/>
            <person name="Galac M."/>
        </authorList>
    </citation>
    <scope>NUCLEOTIDE SEQUENCE [LARGE SCALE GENOMIC DNA]</scope>
    <source>
        <strain evidence="1 2">EAF2021</strain>
    </source>
</reference>
<comment type="caution">
    <text evidence="1">The sequence shown here is derived from an EMBL/GenBank/DDBJ whole genome shotgun (WGS) entry which is preliminary data.</text>
</comment>
<keyword evidence="2" id="KW-1185">Reference proteome</keyword>
<protein>
    <recommendedName>
        <fullName evidence="3">TNFR-Cys domain-containing protein</fullName>
    </recommendedName>
</protein>
<evidence type="ECO:0008006" key="3">
    <source>
        <dbReference type="Google" id="ProtNLM"/>
    </source>
</evidence>
<gene>
    <name evidence="1" type="ORF">M9Y10_041830</name>
</gene>
<proteinExistence type="predicted"/>
<evidence type="ECO:0000313" key="2">
    <source>
        <dbReference type="Proteomes" id="UP001470230"/>
    </source>
</evidence>